<sequence>MGTDGARTHSFRPDRVLLDYAPVSEVAFCLFASVFGNTILSLKIERSYYQMKPFSTSISEIKLDFRRDRCVFFS</sequence>
<evidence type="ECO:0000256" key="1">
    <source>
        <dbReference type="SAM" id="Phobius"/>
    </source>
</evidence>
<evidence type="ECO:0000313" key="3">
    <source>
        <dbReference type="Proteomes" id="UP001163823"/>
    </source>
</evidence>
<dbReference type="EMBL" id="JARAOO010000009">
    <property type="protein sequence ID" value="KAJ7956442.1"/>
    <property type="molecule type" value="Genomic_DNA"/>
</dbReference>
<proteinExistence type="predicted"/>
<keyword evidence="3" id="KW-1185">Reference proteome</keyword>
<gene>
    <name evidence="2" type="ORF">O6P43_022888</name>
</gene>
<dbReference type="KEGG" id="qsa:O6P43_022888"/>
<accession>A0AAD7PIJ5</accession>
<dbReference type="Proteomes" id="UP001163823">
    <property type="component" value="Chromosome 9"/>
</dbReference>
<organism evidence="2 3">
    <name type="scientific">Quillaja saponaria</name>
    <name type="common">Soap bark tree</name>
    <dbReference type="NCBI Taxonomy" id="32244"/>
    <lineage>
        <taxon>Eukaryota</taxon>
        <taxon>Viridiplantae</taxon>
        <taxon>Streptophyta</taxon>
        <taxon>Embryophyta</taxon>
        <taxon>Tracheophyta</taxon>
        <taxon>Spermatophyta</taxon>
        <taxon>Magnoliopsida</taxon>
        <taxon>eudicotyledons</taxon>
        <taxon>Gunneridae</taxon>
        <taxon>Pentapetalae</taxon>
        <taxon>rosids</taxon>
        <taxon>fabids</taxon>
        <taxon>Fabales</taxon>
        <taxon>Quillajaceae</taxon>
        <taxon>Quillaja</taxon>
    </lineage>
</organism>
<keyword evidence="1" id="KW-0812">Transmembrane</keyword>
<dbReference type="AlphaFoldDB" id="A0AAD7PIJ5"/>
<keyword evidence="1" id="KW-1133">Transmembrane helix</keyword>
<comment type="caution">
    <text evidence="2">The sequence shown here is derived from an EMBL/GenBank/DDBJ whole genome shotgun (WGS) entry which is preliminary data.</text>
</comment>
<reference evidence="2" key="1">
    <citation type="journal article" date="2023" name="Science">
        <title>Elucidation of the pathway for biosynthesis of saponin adjuvants from the soapbark tree.</title>
        <authorList>
            <person name="Reed J."/>
            <person name="Orme A."/>
            <person name="El-Demerdash A."/>
            <person name="Owen C."/>
            <person name="Martin L.B.B."/>
            <person name="Misra R.C."/>
            <person name="Kikuchi S."/>
            <person name="Rejzek M."/>
            <person name="Martin A.C."/>
            <person name="Harkess A."/>
            <person name="Leebens-Mack J."/>
            <person name="Louveau T."/>
            <person name="Stephenson M.J."/>
            <person name="Osbourn A."/>
        </authorList>
    </citation>
    <scope>NUCLEOTIDE SEQUENCE</scope>
    <source>
        <strain evidence="2">S10</strain>
    </source>
</reference>
<protein>
    <submittedName>
        <fullName evidence="2">Uncharacterized protein</fullName>
    </submittedName>
</protein>
<name>A0AAD7PIJ5_QUISA</name>
<feature type="transmembrane region" description="Helical" evidence="1">
    <location>
        <begin position="20"/>
        <end position="42"/>
    </location>
</feature>
<evidence type="ECO:0000313" key="2">
    <source>
        <dbReference type="EMBL" id="KAJ7956442.1"/>
    </source>
</evidence>
<keyword evidence="1" id="KW-0472">Membrane</keyword>